<proteinExistence type="predicted"/>
<keyword evidence="2" id="KW-1185">Reference proteome</keyword>
<sequence length="136" mass="15704">MALQMILDINNETRHLHNRIALLVADWPGQLFIRKALTHLQKSDSQYSIPAEINSFIPILDNRNHCELKDTFEKIKTHSYTPLLLNLLTEKTSLFLIDYFYDIFKNRGKEETVDSKCLPTGYNANIPSSPNECGYC</sequence>
<dbReference type="OrthoDB" id="2447332at2759"/>
<organism evidence="1 2">
    <name type="scientific">Funneliformis geosporum</name>
    <dbReference type="NCBI Taxonomy" id="1117311"/>
    <lineage>
        <taxon>Eukaryota</taxon>
        <taxon>Fungi</taxon>
        <taxon>Fungi incertae sedis</taxon>
        <taxon>Mucoromycota</taxon>
        <taxon>Glomeromycotina</taxon>
        <taxon>Glomeromycetes</taxon>
        <taxon>Glomerales</taxon>
        <taxon>Glomeraceae</taxon>
        <taxon>Funneliformis</taxon>
    </lineage>
</organism>
<protein>
    <submittedName>
        <fullName evidence="1">15633_t:CDS:1</fullName>
    </submittedName>
</protein>
<comment type="caution">
    <text evidence="1">The sequence shown here is derived from an EMBL/GenBank/DDBJ whole genome shotgun (WGS) entry which is preliminary data.</text>
</comment>
<reference evidence="1" key="1">
    <citation type="submission" date="2022-08" db="EMBL/GenBank/DDBJ databases">
        <authorList>
            <person name="Kallberg Y."/>
            <person name="Tangrot J."/>
            <person name="Rosling A."/>
        </authorList>
    </citation>
    <scope>NUCLEOTIDE SEQUENCE</scope>
    <source>
        <strain evidence="1">Wild A</strain>
    </source>
</reference>
<evidence type="ECO:0000313" key="1">
    <source>
        <dbReference type="EMBL" id="CAI2185627.1"/>
    </source>
</evidence>
<evidence type="ECO:0000313" key="2">
    <source>
        <dbReference type="Proteomes" id="UP001153678"/>
    </source>
</evidence>
<gene>
    <name evidence="1" type="ORF">FWILDA_LOCUS12173</name>
</gene>
<name>A0A9W4SY04_9GLOM</name>
<dbReference type="AlphaFoldDB" id="A0A9W4SY04"/>
<dbReference type="Proteomes" id="UP001153678">
    <property type="component" value="Unassembled WGS sequence"/>
</dbReference>
<accession>A0A9W4SY04</accession>
<dbReference type="EMBL" id="CAMKVN010003797">
    <property type="protein sequence ID" value="CAI2185627.1"/>
    <property type="molecule type" value="Genomic_DNA"/>
</dbReference>